<evidence type="ECO:0000256" key="2">
    <source>
        <dbReference type="SAM" id="Phobius"/>
    </source>
</evidence>
<keyword evidence="2" id="KW-0472">Membrane</keyword>
<dbReference type="Proteomes" id="UP000494206">
    <property type="component" value="Unassembled WGS sequence"/>
</dbReference>
<keyword evidence="4" id="KW-1185">Reference proteome</keyword>
<keyword evidence="2" id="KW-0812">Transmembrane</keyword>
<feature type="transmembrane region" description="Helical" evidence="2">
    <location>
        <begin position="102"/>
        <end position="124"/>
    </location>
</feature>
<sequence>MEHSSFDDNSFISGEISVRSTLTTSFTNLDYADNCRCPTTASRSEAGRSESRTTIDNDLDTISQISNQTMDSTQVEDVETGSGSRTKHTPPSLKLIYRKPRCFFVAYKTLTNWLGAILMLLILAECQYMSDVNDINFWMFLPYMKNDNDDIVEIAEVCTIAAVSLYCAFCSQNRHR</sequence>
<accession>A0A8S1EY94</accession>
<dbReference type="EMBL" id="CADEPM010000007">
    <property type="protein sequence ID" value="CAB3408688.1"/>
    <property type="molecule type" value="Genomic_DNA"/>
</dbReference>
<keyword evidence="2" id="KW-1133">Transmembrane helix</keyword>
<evidence type="ECO:0000256" key="1">
    <source>
        <dbReference type="SAM" id="MobiDB-lite"/>
    </source>
</evidence>
<evidence type="ECO:0000313" key="3">
    <source>
        <dbReference type="EMBL" id="CAB3408688.1"/>
    </source>
</evidence>
<organism evidence="3 4">
    <name type="scientific">Caenorhabditis bovis</name>
    <dbReference type="NCBI Taxonomy" id="2654633"/>
    <lineage>
        <taxon>Eukaryota</taxon>
        <taxon>Metazoa</taxon>
        <taxon>Ecdysozoa</taxon>
        <taxon>Nematoda</taxon>
        <taxon>Chromadorea</taxon>
        <taxon>Rhabditida</taxon>
        <taxon>Rhabditina</taxon>
        <taxon>Rhabditomorpha</taxon>
        <taxon>Rhabditoidea</taxon>
        <taxon>Rhabditidae</taxon>
        <taxon>Peloderinae</taxon>
        <taxon>Caenorhabditis</taxon>
    </lineage>
</organism>
<proteinExistence type="predicted"/>
<feature type="region of interest" description="Disordered" evidence="1">
    <location>
        <begin position="70"/>
        <end position="89"/>
    </location>
</feature>
<evidence type="ECO:0000313" key="4">
    <source>
        <dbReference type="Proteomes" id="UP000494206"/>
    </source>
</evidence>
<protein>
    <submittedName>
        <fullName evidence="3">Uncharacterized protein</fullName>
    </submittedName>
</protein>
<feature type="transmembrane region" description="Helical" evidence="2">
    <location>
        <begin position="151"/>
        <end position="169"/>
    </location>
</feature>
<gene>
    <name evidence="3" type="ORF">CBOVIS_LOCUS10437</name>
</gene>
<dbReference type="AlphaFoldDB" id="A0A8S1EY94"/>
<reference evidence="3 4" key="1">
    <citation type="submission" date="2020-04" db="EMBL/GenBank/DDBJ databases">
        <authorList>
            <person name="Laetsch R D."/>
            <person name="Stevens L."/>
            <person name="Kumar S."/>
            <person name="Blaxter L. M."/>
        </authorList>
    </citation>
    <scope>NUCLEOTIDE SEQUENCE [LARGE SCALE GENOMIC DNA]</scope>
</reference>
<name>A0A8S1EY94_9PELO</name>
<comment type="caution">
    <text evidence="3">The sequence shown here is derived from an EMBL/GenBank/DDBJ whole genome shotgun (WGS) entry which is preliminary data.</text>
</comment>